<proteinExistence type="predicted"/>
<feature type="non-terminal residue" evidence="1">
    <location>
        <position position="108"/>
    </location>
</feature>
<evidence type="ECO:0000313" key="2">
    <source>
        <dbReference type="Proteomes" id="UP000012138"/>
    </source>
</evidence>
<sequence>MYTKSEDGKTMLLLGYAASTQRDTYYKDLTVDGKKIIYDRPFTSNDLTAIGICNAKAPGTVMQGLGYKMSDAQVHENGSMGVMIARTSQEHGNTMIDALNPFGRKPSN</sequence>
<reference evidence="1 2" key="1">
    <citation type="submission" date="2013-01" db="EMBL/GenBank/DDBJ databases">
        <authorList>
            <person name="Harkins D.M."/>
            <person name="Durkin A.S."/>
            <person name="Brinkac L.M."/>
            <person name="Haft D.H."/>
            <person name="Selengut J.D."/>
            <person name="Sanka R."/>
            <person name="DePew J."/>
            <person name="Purushe J."/>
            <person name="Whelen A.C."/>
            <person name="Vinetz J.M."/>
            <person name="Sutton G.G."/>
            <person name="Nierman W.C."/>
            <person name="Fouts D.E."/>
        </authorList>
    </citation>
    <scope>NUCLEOTIDE SEQUENCE [LARGE SCALE GENOMIC DNA]</scope>
    <source>
        <strain evidence="1 2">2001034031</strain>
    </source>
</reference>
<evidence type="ECO:0000313" key="1">
    <source>
        <dbReference type="EMBL" id="EMO87944.1"/>
    </source>
</evidence>
<dbReference type="Proteomes" id="UP000012138">
    <property type="component" value="Unassembled WGS sequence"/>
</dbReference>
<comment type="caution">
    <text evidence="1">The sequence shown here is derived from an EMBL/GenBank/DDBJ whole genome shotgun (WGS) entry which is preliminary data.</text>
</comment>
<protein>
    <submittedName>
        <fullName evidence="1">Uncharacterized protein</fullName>
    </submittedName>
</protein>
<gene>
    <name evidence="1" type="ORF">LEP1GSC024_0335</name>
</gene>
<name>M6YE72_9LEPT</name>
<dbReference type="EMBL" id="AKXB02000140">
    <property type="protein sequence ID" value="EMO87944.1"/>
    <property type="molecule type" value="Genomic_DNA"/>
</dbReference>
<organism evidence="1 2">
    <name type="scientific">Leptospira noguchii str. 2001034031</name>
    <dbReference type="NCBI Taxonomy" id="1193053"/>
    <lineage>
        <taxon>Bacteria</taxon>
        <taxon>Pseudomonadati</taxon>
        <taxon>Spirochaetota</taxon>
        <taxon>Spirochaetia</taxon>
        <taxon>Leptospirales</taxon>
        <taxon>Leptospiraceae</taxon>
        <taxon>Leptospira</taxon>
    </lineage>
</organism>
<dbReference type="AlphaFoldDB" id="M6YE72"/>
<accession>M6YE72</accession>